<feature type="compositionally biased region" description="Pro residues" evidence="1">
    <location>
        <begin position="684"/>
        <end position="701"/>
    </location>
</feature>
<organism evidence="3 4">
    <name type="scientific">Gymnopus androsaceus JB14</name>
    <dbReference type="NCBI Taxonomy" id="1447944"/>
    <lineage>
        <taxon>Eukaryota</taxon>
        <taxon>Fungi</taxon>
        <taxon>Dikarya</taxon>
        <taxon>Basidiomycota</taxon>
        <taxon>Agaricomycotina</taxon>
        <taxon>Agaricomycetes</taxon>
        <taxon>Agaricomycetidae</taxon>
        <taxon>Agaricales</taxon>
        <taxon>Marasmiineae</taxon>
        <taxon>Omphalotaceae</taxon>
        <taxon>Gymnopus</taxon>
    </lineage>
</organism>
<feature type="compositionally biased region" description="Acidic residues" evidence="1">
    <location>
        <begin position="718"/>
        <end position="742"/>
    </location>
</feature>
<protein>
    <recommendedName>
        <fullName evidence="2">DUF6589 domain-containing protein</fullName>
    </recommendedName>
</protein>
<name>A0A6A4GDJ7_9AGAR</name>
<dbReference type="InterPro" id="IPR046496">
    <property type="entry name" value="DUF6589"/>
</dbReference>
<evidence type="ECO:0000313" key="3">
    <source>
        <dbReference type="EMBL" id="KAE9383527.1"/>
    </source>
</evidence>
<gene>
    <name evidence="3" type="ORF">BT96DRAFT_982534</name>
</gene>
<feature type="compositionally biased region" description="Low complexity" evidence="1">
    <location>
        <begin position="674"/>
        <end position="683"/>
    </location>
</feature>
<dbReference type="Proteomes" id="UP000799118">
    <property type="component" value="Unassembled WGS sequence"/>
</dbReference>
<proteinExistence type="predicted"/>
<dbReference type="AlphaFoldDB" id="A0A6A4GDJ7"/>
<dbReference type="OrthoDB" id="3033641at2759"/>
<evidence type="ECO:0000256" key="1">
    <source>
        <dbReference type="SAM" id="MobiDB-lite"/>
    </source>
</evidence>
<accession>A0A6A4GDJ7</accession>
<feature type="region of interest" description="Disordered" evidence="1">
    <location>
        <begin position="666"/>
        <end position="746"/>
    </location>
</feature>
<feature type="domain" description="DUF6589" evidence="2">
    <location>
        <begin position="104"/>
        <end position="589"/>
    </location>
</feature>
<keyword evidence="4" id="KW-1185">Reference proteome</keyword>
<sequence>MSFRFSDRAKLFKAHTPLVWYLTECMAAPKKNGELIVRKRQNPSISKLVISHLLFFVETSMPMVTWQYRWVSGILHRLWPILLLKIFEPKSAMARKSPKFSFVSKLFADINWDHIRGVQSLHVLRALTSFVPSLQPLKKVISEAFQVKFSIHRMREGRKTKVVPLSCNAEHEIETAGMLRALMDFFLQAVLSPVQADSLITWVGGDGGSILAIDTAKKYTSTMYDPEDPESDYKNLHNVMSTIGIWHTQAMMQNSIAANHYGPVVTNDPSALSRSTACAGFKWPTNFKDCGNYYPLSRSMTVIWEAQIVDCWRLELKFDDYKKINPHFECLANEDKIPNFDWFLHKAECIVDRYMSPDAYEQALSESLNNSAPNILKFPVGAPYSPLATTTARNQEAHTSNATWEEIEADDVEDEPAAPSSELQEKRPAAHIEKEGFTGDRVLANSILFTMEYSWWIKVAYAIPDGDIGRVWEIMKIWIFIAAGAGNTNYTNLLLEMYCLFWYESSRNLKDAIWNNWLVNVTGELGKWIPDDLLQEHYNRWLEETVKKSGKNFDDQFLRKVISPNIEFFLRLKEELEALLELYKRSKSHTSRHLRAEFQQALTMFGEDNLHLFHSQRSMGHADILLLNTGSKKLAEGTLNTHLKRHTDHVAVLKLIHDKRLAAKLPVPNPVPISSPSSSRLPSPTIPIDPPSSPIPEPSQSPPLILQDPPVSSPSGSSDEDIEETSEGETASEEEKLDEEDNTNLLEAEVLSHLDPGPELMPSIDPNSGRLINEWEEDIEDVLERDAELESEDGEELKTSEYE</sequence>
<evidence type="ECO:0000313" key="4">
    <source>
        <dbReference type="Proteomes" id="UP000799118"/>
    </source>
</evidence>
<dbReference type="Pfam" id="PF20231">
    <property type="entry name" value="DUF6589"/>
    <property type="match status" value="1"/>
</dbReference>
<dbReference type="EMBL" id="ML770424">
    <property type="protein sequence ID" value="KAE9383527.1"/>
    <property type="molecule type" value="Genomic_DNA"/>
</dbReference>
<evidence type="ECO:0000259" key="2">
    <source>
        <dbReference type="Pfam" id="PF20231"/>
    </source>
</evidence>
<reference evidence="3" key="1">
    <citation type="journal article" date="2019" name="Environ. Microbiol.">
        <title>Fungal ecological strategies reflected in gene transcription - a case study of two litter decomposers.</title>
        <authorList>
            <person name="Barbi F."/>
            <person name="Kohler A."/>
            <person name="Barry K."/>
            <person name="Baskaran P."/>
            <person name="Daum C."/>
            <person name="Fauchery L."/>
            <person name="Ihrmark K."/>
            <person name="Kuo A."/>
            <person name="LaButti K."/>
            <person name="Lipzen A."/>
            <person name="Morin E."/>
            <person name="Grigoriev I.V."/>
            <person name="Henrissat B."/>
            <person name="Lindahl B."/>
            <person name="Martin F."/>
        </authorList>
    </citation>
    <scope>NUCLEOTIDE SEQUENCE</scope>
    <source>
        <strain evidence="3">JB14</strain>
    </source>
</reference>
<feature type="compositionally biased region" description="Low complexity" evidence="1">
    <location>
        <begin position="702"/>
        <end position="717"/>
    </location>
</feature>